<sequence length="113" mass="13500">MSEESDEIIRYVKGVREYREFKIRTYVHSINDALKQHIQLDMGARLCILINYFRAGKWCDDCLSFVVSQFQDDIMIPKDEKSFSYAFIFVQNVLILPKTISIIYNFIHNIFYK</sequence>
<dbReference type="EMBL" id="CAVMJV010000004">
    <property type="protein sequence ID" value="CAK5022765.1"/>
    <property type="molecule type" value="Genomic_DNA"/>
</dbReference>
<protein>
    <submittedName>
        <fullName evidence="1">Uncharacterized protein</fullName>
    </submittedName>
</protein>
<name>A0ACB0XYA4_MELEN</name>
<evidence type="ECO:0000313" key="2">
    <source>
        <dbReference type="Proteomes" id="UP001497535"/>
    </source>
</evidence>
<organism evidence="1 2">
    <name type="scientific">Meloidogyne enterolobii</name>
    <name type="common">Root-knot nematode worm</name>
    <name type="synonym">Meloidogyne mayaguensis</name>
    <dbReference type="NCBI Taxonomy" id="390850"/>
    <lineage>
        <taxon>Eukaryota</taxon>
        <taxon>Metazoa</taxon>
        <taxon>Ecdysozoa</taxon>
        <taxon>Nematoda</taxon>
        <taxon>Chromadorea</taxon>
        <taxon>Rhabditida</taxon>
        <taxon>Tylenchina</taxon>
        <taxon>Tylenchomorpha</taxon>
        <taxon>Tylenchoidea</taxon>
        <taxon>Meloidogynidae</taxon>
        <taxon>Meloidogyninae</taxon>
        <taxon>Meloidogyne</taxon>
    </lineage>
</organism>
<evidence type="ECO:0000313" key="1">
    <source>
        <dbReference type="EMBL" id="CAK5022765.1"/>
    </source>
</evidence>
<proteinExistence type="predicted"/>
<keyword evidence="2" id="KW-1185">Reference proteome</keyword>
<gene>
    <name evidence="1" type="ORF">MENTE1834_LOCUS5002</name>
</gene>
<comment type="caution">
    <text evidence="1">The sequence shown here is derived from an EMBL/GenBank/DDBJ whole genome shotgun (WGS) entry which is preliminary data.</text>
</comment>
<dbReference type="Proteomes" id="UP001497535">
    <property type="component" value="Unassembled WGS sequence"/>
</dbReference>
<reference evidence="1" key="1">
    <citation type="submission" date="2023-11" db="EMBL/GenBank/DDBJ databases">
        <authorList>
            <person name="Poullet M."/>
        </authorList>
    </citation>
    <scope>NUCLEOTIDE SEQUENCE</scope>
    <source>
        <strain evidence="1">E1834</strain>
    </source>
</reference>
<accession>A0ACB0XYA4</accession>